<dbReference type="AlphaFoldDB" id="A0A7S4BIV4"/>
<protein>
    <recommendedName>
        <fullName evidence="3">Isochorismatase-like domain-containing protein</fullName>
    </recommendedName>
</protein>
<dbReference type="CDD" id="cd00431">
    <property type="entry name" value="cysteine_hydrolases"/>
    <property type="match status" value="1"/>
</dbReference>
<evidence type="ECO:0000256" key="2">
    <source>
        <dbReference type="ARBA" id="ARBA00022801"/>
    </source>
</evidence>
<gene>
    <name evidence="4" type="ORF">PCAR00345_LOCUS20038</name>
</gene>
<accession>A0A7S4BIV4</accession>
<sequence length="369" mass="40243">MLMFEALRGLASSPSCSSLYTPRVVAKSSAMARSILSYVFSAVQAYLWPLASPVYKYALRVPGAPAPCLPSELPPARSAVVVIDIQPCWWSESSIVRTAFPQLPDKISALLREARKKGVPVVHVRAGYEYSPHVAVMKSLHPTLNKTTLPQPESEPWAAEIAGEPVVFKSTFDGFQGTTLKATLDEMQVTRVYLCGLVTSACVLNTAFGAFHNGLEALVIEDCTADRSMSRHRAALALYDNYVMRSCAFSDIDFVSIGEQFARKPVPLPASIPPTSLAIEQASKQNAKVCVDGFTLHRQSSPTISLRTSPTTSMHGSPSLSFQKSPDFERIPFLDKHSLSPSTTIHDLYGLDNVPATACRLRLRVNADK</sequence>
<dbReference type="InterPro" id="IPR050272">
    <property type="entry name" value="Isochorismatase-like_hydrls"/>
</dbReference>
<dbReference type="SUPFAM" id="SSF52499">
    <property type="entry name" value="Isochorismatase-like hydrolases"/>
    <property type="match status" value="1"/>
</dbReference>
<comment type="similarity">
    <text evidence="1">Belongs to the isochorismatase family.</text>
</comment>
<dbReference type="Pfam" id="PF00857">
    <property type="entry name" value="Isochorismatase"/>
    <property type="match status" value="1"/>
</dbReference>
<dbReference type="Gene3D" id="3.40.50.850">
    <property type="entry name" value="Isochorismatase-like"/>
    <property type="match status" value="1"/>
</dbReference>
<proteinExistence type="inferred from homology"/>
<feature type="domain" description="Isochorismatase-like" evidence="3">
    <location>
        <begin position="78"/>
        <end position="240"/>
    </location>
</feature>
<dbReference type="EMBL" id="HBIZ01031464">
    <property type="protein sequence ID" value="CAE0767426.1"/>
    <property type="molecule type" value="Transcribed_RNA"/>
</dbReference>
<keyword evidence="2" id="KW-0378">Hydrolase</keyword>
<dbReference type="PANTHER" id="PTHR43540:SF1">
    <property type="entry name" value="ISOCHORISMATASE HYDROLASE"/>
    <property type="match status" value="1"/>
</dbReference>
<evidence type="ECO:0000256" key="1">
    <source>
        <dbReference type="ARBA" id="ARBA00006336"/>
    </source>
</evidence>
<name>A0A7S4BIV4_CHRCT</name>
<dbReference type="InterPro" id="IPR036380">
    <property type="entry name" value="Isochorismatase-like_sf"/>
</dbReference>
<evidence type="ECO:0000259" key="3">
    <source>
        <dbReference type="Pfam" id="PF00857"/>
    </source>
</evidence>
<organism evidence="4">
    <name type="scientific">Chrysotila carterae</name>
    <name type="common">Marine alga</name>
    <name type="synonym">Syracosphaera carterae</name>
    <dbReference type="NCBI Taxonomy" id="13221"/>
    <lineage>
        <taxon>Eukaryota</taxon>
        <taxon>Haptista</taxon>
        <taxon>Haptophyta</taxon>
        <taxon>Prymnesiophyceae</taxon>
        <taxon>Isochrysidales</taxon>
        <taxon>Isochrysidaceae</taxon>
        <taxon>Chrysotila</taxon>
    </lineage>
</organism>
<reference evidence="4" key="1">
    <citation type="submission" date="2021-01" db="EMBL/GenBank/DDBJ databases">
        <authorList>
            <person name="Corre E."/>
            <person name="Pelletier E."/>
            <person name="Niang G."/>
            <person name="Scheremetjew M."/>
            <person name="Finn R."/>
            <person name="Kale V."/>
            <person name="Holt S."/>
            <person name="Cochrane G."/>
            <person name="Meng A."/>
            <person name="Brown T."/>
            <person name="Cohen L."/>
        </authorList>
    </citation>
    <scope>NUCLEOTIDE SEQUENCE</scope>
    <source>
        <strain evidence="4">CCMP645</strain>
    </source>
</reference>
<dbReference type="GO" id="GO:0016787">
    <property type="term" value="F:hydrolase activity"/>
    <property type="evidence" value="ECO:0007669"/>
    <property type="project" value="UniProtKB-KW"/>
</dbReference>
<evidence type="ECO:0000313" key="4">
    <source>
        <dbReference type="EMBL" id="CAE0767426.1"/>
    </source>
</evidence>
<dbReference type="PANTHER" id="PTHR43540">
    <property type="entry name" value="PEROXYUREIDOACRYLATE/UREIDOACRYLATE AMIDOHYDROLASE-RELATED"/>
    <property type="match status" value="1"/>
</dbReference>
<dbReference type="InterPro" id="IPR000868">
    <property type="entry name" value="Isochorismatase-like_dom"/>
</dbReference>